<feature type="compositionally biased region" description="Polar residues" evidence="1">
    <location>
        <begin position="1251"/>
        <end position="1262"/>
    </location>
</feature>
<evidence type="ECO:0000313" key="4">
    <source>
        <dbReference type="RefSeq" id="XP_012370120.1"/>
    </source>
</evidence>
<dbReference type="OrthoDB" id="10009983at2759"/>
<feature type="compositionally biased region" description="Basic and acidic residues" evidence="1">
    <location>
        <begin position="886"/>
        <end position="903"/>
    </location>
</feature>
<protein>
    <submittedName>
        <fullName evidence="4">Ral GTPase-activating protein subunit beta</fullName>
    </submittedName>
</protein>
<dbReference type="RefSeq" id="XP_012370120.1">
    <property type="nucleotide sequence ID" value="XM_012514666.2"/>
</dbReference>
<dbReference type="GO" id="GO:0005096">
    <property type="term" value="F:GTPase activator activity"/>
    <property type="evidence" value="ECO:0007669"/>
    <property type="project" value="InterPro"/>
</dbReference>
<feature type="region of interest" description="Disordered" evidence="1">
    <location>
        <begin position="1251"/>
        <end position="1274"/>
    </location>
</feature>
<sequence length="1433" mass="159930">MYSEWRSLHLVIQNDQGHTSVLHSYPESVGREVANAVVRPLGQALGTTSVAGNESLLKTDKEVKWTMEVICYGLTLPLDGETVKYCVDVYTDWIMALVLPKDSIPLPVIKEPNLYVQSILKHLQNLFVPRQEQGSSQIRLCLQVLRAIQKLARESSIMARETWEVLLLFLLQINDILLAPPTVQGGIAENLAEKLIGVLFEVWLLACTRCFPTPPYWKTAKEMVANWRHHPAVVEQWSKVICALTSRLLRFTYGPSFPPFKVPDEDASLIPPEMDNECVAQTWFRFLHMLSNPVDLSNPAIISSTPKFQEQFLNVSGMPQELNQYPCLKHLPQIFFRAMRGISCLVDAFLGISRPRSDSAPPTPVNRLSMPQSTAVSTTPPHNRRHRAVTMNKATMKTSTVSTVHASKVQHQSSSTSPLSSPNQTSSEPRPLPAPRRPKVNSILNLFGSWLFDAAFVHCKLHNGINRDSSMTASFIQILLSYKSSITTQASMEFRRKGSQMSTDTMVSNPMFDASEFPDNYEAGRAEACGTLCRIFCSKKTGEEILPAYLSRFYMLLIQGLQINDYVCHPVLASVILNSPPLFCCDLKGIDVVVPYFISALETILPDRELSKFKSYVNPTELRRSSINILLSLLPLPHHFGTVKSEVVLEGKFSNDDSSSYDKPITFLSLKLRLVNILIGALQTETDPNNTQMILGAMLNIVQDSALLEAIGCQMEMGGGESNLKSHSRTNSGISSASGGSTEPTTPDSERPAQALLRDYALNTDSAAGLLIRSIHLVTQRLNSQWRQDMSISLAALELLSGLAKVKVMVDSGDQKRAISSVCSYIVYQCSRPAPLHSRDLHSMIVAAFQCLCVWLTEHPDMLDEKDCLKEVLEIVELGISGSKSKNSDQEVKYKGDKEPNPASMRVKDAAEATLTCIMQLLGAFPSPSGPASPCSLVNETTLIKYSGLPTINKHSFRYFVLDNSVILAMLEQPLGNEQNDFFPSVTVLVRGMSGRLAWAQQLCLLPRGAKANQKLFVPEPRPVPKNDVGFKYTVKHRPFPEEVDKIPFVKADLSIPDLHEIVTEELEERHEKLRSGMAQQIAYEIHLEQQSEGELQKRSFPDPITDCKPPPPAQEFQTARLFLSHFGFLSLEALKEPANSRLPPHLIALDPTIPGFFDDIGYLDLLPCRPFDTVFIFYMKPGQKTNQEQQLFAFLPVLWSATLIGSAHLTTDSLESNISDQDSDSNMDLMPGILKQPSLTLELFPNHTDNLNSSQRLSPSSRMKKLPQGRPVPPLGPETRVSVVWVERYDDIENFPLSDLMTEISTGVETTANSSTSLRSTTLEKEVPVIFIHPLHTGLFRIKIQGATGKFNMVIPLVDGMIVSRRALGFLVRQTVINICRRKRLESDSYSPPHVRRKQKITDIVNKYRNKQLEPEFYTSLFQEAGLKSCSS</sequence>
<organism evidence="3 4">
    <name type="scientific">Octodon degus</name>
    <name type="common">Degu</name>
    <name type="synonym">Sciurus degus</name>
    <dbReference type="NCBI Taxonomy" id="10160"/>
    <lineage>
        <taxon>Eukaryota</taxon>
        <taxon>Metazoa</taxon>
        <taxon>Chordata</taxon>
        <taxon>Craniata</taxon>
        <taxon>Vertebrata</taxon>
        <taxon>Euteleostomi</taxon>
        <taxon>Mammalia</taxon>
        <taxon>Eutheria</taxon>
        <taxon>Euarchontoglires</taxon>
        <taxon>Glires</taxon>
        <taxon>Rodentia</taxon>
        <taxon>Hystricomorpha</taxon>
        <taxon>Octodontidae</taxon>
        <taxon>Octodon</taxon>
    </lineage>
</organism>
<accession>A0A6P3VAG7</accession>
<dbReference type="CTD" id="57148"/>
<dbReference type="Proteomes" id="UP000515203">
    <property type="component" value="Unplaced"/>
</dbReference>
<feature type="region of interest" description="Disordered" evidence="1">
    <location>
        <begin position="884"/>
        <end position="903"/>
    </location>
</feature>
<dbReference type="InterPro" id="IPR046859">
    <property type="entry name" value="RGPA/RALGAPB_N"/>
</dbReference>
<proteinExistence type="predicted"/>
<dbReference type="InterPro" id="IPR035974">
    <property type="entry name" value="Rap/Ran-GAP_sf"/>
</dbReference>
<feature type="region of interest" description="Disordered" evidence="1">
    <location>
        <begin position="355"/>
        <end position="437"/>
    </location>
</feature>
<dbReference type="Pfam" id="PF20412">
    <property type="entry name" value="RALGAPB_N"/>
    <property type="match status" value="1"/>
</dbReference>
<evidence type="ECO:0000313" key="3">
    <source>
        <dbReference type="Proteomes" id="UP000515203"/>
    </source>
</evidence>
<keyword evidence="3" id="KW-1185">Reference proteome</keyword>
<reference evidence="4" key="1">
    <citation type="submission" date="2025-08" db="UniProtKB">
        <authorList>
            <consortium name="RefSeq"/>
        </authorList>
    </citation>
    <scope>IDENTIFICATION</scope>
</reference>
<feature type="compositionally biased region" description="Polar residues" evidence="1">
    <location>
        <begin position="392"/>
        <end position="411"/>
    </location>
</feature>
<evidence type="ECO:0000259" key="2">
    <source>
        <dbReference type="Pfam" id="PF20412"/>
    </source>
</evidence>
<feature type="compositionally biased region" description="Polar residues" evidence="1">
    <location>
        <begin position="723"/>
        <end position="747"/>
    </location>
</feature>
<dbReference type="FunCoup" id="A0A6P3VAG7">
    <property type="interactions" value="3042"/>
</dbReference>
<feature type="compositionally biased region" description="Low complexity" evidence="1">
    <location>
        <begin position="412"/>
        <end position="427"/>
    </location>
</feature>
<feature type="domain" description="Ral GTPase-activating protein subunit alpha/beta N-terminal" evidence="2">
    <location>
        <begin position="136"/>
        <end position="255"/>
    </location>
</feature>
<dbReference type="GeneID" id="101577551"/>
<name>A0A6P3VAG7_OCTDE</name>
<evidence type="ECO:0000256" key="1">
    <source>
        <dbReference type="SAM" id="MobiDB-lite"/>
    </source>
</evidence>
<dbReference type="InterPro" id="IPR039930">
    <property type="entry name" value="RALGAPB"/>
</dbReference>
<dbReference type="PANTHER" id="PTHR21344">
    <property type="entry name" value="RAL GTPASE-ACTIVATING PROTEIN SUBUNIT BETA"/>
    <property type="match status" value="1"/>
</dbReference>
<dbReference type="GO" id="GO:0051056">
    <property type="term" value="P:regulation of small GTPase mediated signal transduction"/>
    <property type="evidence" value="ECO:0007669"/>
    <property type="project" value="InterPro"/>
</dbReference>
<dbReference type="InParanoid" id="A0A6P3VAG7"/>
<feature type="region of interest" description="Disordered" evidence="1">
    <location>
        <begin position="719"/>
        <end position="750"/>
    </location>
</feature>
<dbReference type="SUPFAM" id="SSF111347">
    <property type="entry name" value="Rap/Ran-GAP"/>
    <property type="match status" value="2"/>
</dbReference>
<dbReference type="PANTHER" id="PTHR21344:SF1">
    <property type="entry name" value="RAL GTPASE-ACTIVATING PROTEIN SUBUNIT BETA"/>
    <property type="match status" value="1"/>
</dbReference>
<feature type="compositionally biased region" description="Polar residues" evidence="1">
    <location>
        <begin position="369"/>
        <end position="381"/>
    </location>
</feature>
<gene>
    <name evidence="4" type="primary">Ralgapb</name>
</gene>